<proteinExistence type="predicted"/>
<sequence length="61" mass="6950">MLQATISRLSDRKAHLFVDVDRYISAILIFGGVTLVLMITVHRLVLWLKKRTRASTSRPGK</sequence>
<evidence type="ECO:0000256" key="1">
    <source>
        <dbReference type="SAM" id="Phobius"/>
    </source>
</evidence>
<keyword evidence="1" id="KW-1133">Transmembrane helix</keyword>
<organism evidence="2 3">
    <name type="scientific">Arthrobacter gyeryongensis</name>
    <dbReference type="NCBI Taxonomy" id="1650592"/>
    <lineage>
        <taxon>Bacteria</taxon>
        <taxon>Bacillati</taxon>
        <taxon>Actinomycetota</taxon>
        <taxon>Actinomycetes</taxon>
        <taxon>Micrococcales</taxon>
        <taxon>Micrococcaceae</taxon>
        <taxon>Arthrobacter</taxon>
    </lineage>
</organism>
<name>A0ABP9SUG9_9MICC</name>
<feature type="transmembrane region" description="Helical" evidence="1">
    <location>
        <begin position="23"/>
        <end position="48"/>
    </location>
</feature>
<protein>
    <submittedName>
        <fullName evidence="2">Uncharacterized protein</fullName>
    </submittedName>
</protein>
<accession>A0ABP9SUG9</accession>
<keyword evidence="1" id="KW-0812">Transmembrane</keyword>
<gene>
    <name evidence="2" type="ORF">GCM10023346_45920</name>
</gene>
<dbReference type="EMBL" id="BAABKK010000035">
    <property type="protein sequence ID" value="GAA5201476.1"/>
    <property type="molecule type" value="Genomic_DNA"/>
</dbReference>
<evidence type="ECO:0000313" key="3">
    <source>
        <dbReference type="Proteomes" id="UP001500200"/>
    </source>
</evidence>
<evidence type="ECO:0000313" key="2">
    <source>
        <dbReference type="EMBL" id="GAA5201476.1"/>
    </source>
</evidence>
<comment type="caution">
    <text evidence="2">The sequence shown here is derived from an EMBL/GenBank/DDBJ whole genome shotgun (WGS) entry which is preliminary data.</text>
</comment>
<dbReference type="Proteomes" id="UP001500200">
    <property type="component" value="Unassembled WGS sequence"/>
</dbReference>
<keyword evidence="1" id="KW-0472">Membrane</keyword>
<reference evidence="3" key="1">
    <citation type="journal article" date="2019" name="Int. J. Syst. Evol. Microbiol.">
        <title>The Global Catalogue of Microorganisms (GCM) 10K type strain sequencing project: providing services to taxonomists for standard genome sequencing and annotation.</title>
        <authorList>
            <consortium name="The Broad Institute Genomics Platform"/>
            <consortium name="The Broad Institute Genome Sequencing Center for Infectious Disease"/>
            <person name="Wu L."/>
            <person name="Ma J."/>
        </authorList>
    </citation>
    <scope>NUCLEOTIDE SEQUENCE [LARGE SCALE GENOMIC DNA]</scope>
    <source>
        <strain evidence="3">JCM 18514</strain>
    </source>
</reference>
<keyword evidence="3" id="KW-1185">Reference proteome</keyword>